<dbReference type="STRING" id="690879.TSACC_21772"/>
<evidence type="ECO:0000313" key="13">
    <source>
        <dbReference type="EMBL" id="GAT33357.1"/>
    </source>
</evidence>
<dbReference type="Pfam" id="PF00126">
    <property type="entry name" value="HTH_1"/>
    <property type="match status" value="1"/>
</dbReference>
<dbReference type="EMBL" id="BDCO01000002">
    <property type="protein sequence ID" value="GAT33357.1"/>
    <property type="molecule type" value="Genomic_DNA"/>
</dbReference>
<dbReference type="InterPro" id="IPR036388">
    <property type="entry name" value="WH-like_DNA-bd_sf"/>
</dbReference>
<dbReference type="CDD" id="cd08441">
    <property type="entry name" value="PBP2_MetR"/>
    <property type="match status" value="1"/>
</dbReference>
<dbReference type="FunFam" id="1.10.10.10:FF:000001">
    <property type="entry name" value="LysR family transcriptional regulator"/>
    <property type="match status" value="1"/>
</dbReference>
<dbReference type="GO" id="GO:0000976">
    <property type="term" value="F:transcription cis-regulatory region binding"/>
    <property type="evidence" value="ECO:0007669"/>
    <property type="project" value="TreeGrafter"/>
</dbReference>
<dbReference type="InterPro" id="IPR037406">
    <property type="entry name" value="MetR_PBP2"/>
</dbReference>
<sequence>MMLFFTMLELRHLKTVVALAETGNLSKAAKRVNLSQPAVSHQIRGIEEHYDIELFERKSDPLKLTAAGQLLVELAYEVTKRIQNGERDLARIAQGQAGELRIAVECHSCFDWLMPSMDAFREHWPQVELDLVSGFHADPVGLLEEDRADLVIVSHAQKRTGVSFHPLFSYDVLALVSRHHPLARKPYLTASDFKHETLVTYPIPDDRLDLVREVLNPARVKPERRKTELTVAILQLVASGRGVGALPGWTVQPFLDRKYIIGKPVGKRGLQSRLYVATKTSASSLAYMQEFIRIMRDVSFATLKGIREIPSTAAKS</sequence>
<keyword evidence="10" id="KW-0804">Transcription</keyword>
<evidence type="ECO:0000256" key="11">
    <source>
        <dbReference type="ARBA" id="ARBA00023167"/>
    </source>
</evidence>
<comment type="subcellular location">
    <subcellularLocation>
        <location evidence="1">Cytoplasm</location>
    </subcellularLocation>
</comment>
<dbReference type="SUPFAM" id="SSF46785">
    <property type="entry name" value="Winged helix' DNA-binding domain"/>
    <property type="match status" value="1"/>
</dbReference>
<accession>A0A146G929</accession>
<evidence type="ECO:0000256" key="7">
    <source>
        <dbReference type="ARBA" id="ARBA00023015"/>
    </source>
</evidence>
<reference evidence="14" key="1">
    <citation type="journal article" date="2017" name="Genome Announc.">
        <title>Draft Genome Sequence of Terrimicrobium sacchariphilum NM-5T, a Facultative Anaerobic Soil Bacterium of the Class Spartobacteria.</title>
        <authorList>
            <person name="Qiu Y.L."/>
            <person name="Tourlousse D.M."/>
            <person name="Matsuura N."/>
            <person name="Ohashi A."/>
            <person name="Sekiguchi Y."/>
        </authorList>
    </citation>
    <scope>NUCLEOTIDE SEQUENCE [LARGE SCALE GENOMIC DNA]</scope>
    <source>
        <strain evidence="14">NM-5</strain>
    </source>
</reference>
<dbReference type="PANTHER" id="PTHR30126">
    <property type="entry name" value="HTH-TYPE TRANSCRIPTIONAL REGULATOR"/>
    <property type="match status" value="1"/>
</dbReference>
<dbReference type="PROSITE" id="PS50931">
    <property type="entry name" value="HTH_LYSR"/>
    <property type="match status" value="1"/>
</dbReference>
<comment type="similarity">
    <text evidence="2">Belongs to the LysR transcriptional regulatory family.</text>
</comment>
<evidence type="ECO:0000256" key="6">
    <source>
        <dbReference type="ARBA" id="ARBA00022605"/>
    </source>
</evidence>
<dbReference type="PANTHER" id="PTHR30126:SF25">
    <property type="entry name" value="HTH-TYPE TRANSCRIPTIONAL REGULATOR METR"/>
    <property type="match status" value="1"/>
</dbReference>
<dbReference type="InParanoid" id="A0A146G929"/>
<dbReference type="GO" id="GO:0009086">
    <property type="term" value="P:methionine biosynthetic process"/>
    <property type="evidence" value="ECO:0007669"/>
    <property type="project" value="UniProtKB-KW"/>
</dbReference>
<evidence type="ECO:0000256" key="5">
    <source>
        <dbReference type="ARBA" id="ARBA00022491"/>
    </source>
</evidence>
<evidence type="ECO:0000256" key="3">
    <source>
        <dbReference type="ARBA" id="ARBA00019365"/>
    </source>
</evidence>
<evidence type="ECO:0000256" key="10">
    <source>
        <dbReference type="ARBA" id="ARBA00023163"/>
    </source>
</evidence>
<feature type="domain" description="HTH lysR-type" evidence="12">
    <location>
        <begin position="8"/>
        <end position="65"/>
    </location>
</feature>
<comment type="caution">
    <text evidence="13">The sequence shown here is derived from an EMBL/GenBank/DDBJ whole genome shotgun (WGS) entry which is preliminary data.</text>
</comment>
<dbReference type="InterPro" id="IPR000847">
    <property type="entry name" value="LysR_HTH_N"/>
</dbReference>
<dbReference type="AlphaFoldDB" id="A0A146G929"/>
<name>A0A146G929_TERSA</name>
<dbReference type="Pfam" id="PF03466">
    <property type="entry name" value="LysR_substrate"/>
    <property type="match status" value="1"/>
</dbReference>
<dbReference type="GO" id="GO:0003700">
    <property type="term" value="F:DNA-binding transcription factor activity"/>
    <property type="evidence" value="ECO:0007669"/>
    <property type="project" value="InterPro"/>
</dbReference>
<evidence type="ECO:0000256" key="8">
    <source>
        <dbReference type="ARBA" id="ARBA00023125"/>
    </source>
</evidence>
<dbReference type="GO" id="GO:0005737">
    <property type="term" value="C:cytoplasm"/>
    <property type="evidence" value="ECO:0007669"/>
    <property type="project" value="UniProtKB-SubCell"/>
</dbReference>
<evidence type="ECO:0000256" key="1">
    <source>
        <dbReference type="ARBA" id="ARBA00004496"/>
    </source>
</evidence>
<dbReference type="PRINTS" id="PR00039">
    <property type="entry name" value="HTHLYSR"/>
</dbReference>
<dbReference type="Gene3D" id="1.10.10.10">
    <property type="entry name" value="Winged helix-like DNA-binding domain superfamily/Winged helix DNA-binding domain"/>
    <property type="match status" value="1"/>
</dbReference>
<dbReference type="Gene3D" id="3.40.190.10">
    <property type="entry name" value="Periplasmic binding protein-like II"/>
    <property type="match status" value="3"/>
</dbReference>
<proteinExistence type="inferred from homology"/>
<evidence type="ECO:0000256" key="9">
    <source>
        <dbReference type="ARBA" id="ARBA00023159"/>
    </source>
</evidence>
<gene>
    <name evidence="13" type="ORF">TSACC_21772</name>
</gene>
<evidence type="ECO:0000256" key="4">
    <source>
        <dbReference type="ARBA" id="ARBA00022490"/>
    </source>
</evidence>
<keyword evidence="11" id="KW-0486">Methionine biosynthesis</keyword>
<dbReference type="InterPro" id="IPR036390">
    <property type="entry name" value="WH_DNA-bd_sf"/>
</dbReference>
<dbReference type="FunCoup" id="A0A146G929">
    <property type="interactions" value="51"/>
</dbReference>
<keyword evidence="8" id="KW-0238">DNA-binding</keyword>
<organism evidence="13 14">
    <name type="scientific">Terrimicrobium sacchariphilum</name>
    <dbReference type="NCBI Taxonomy" id="690879"/>
    <lineage>
        <taxon>Bacteria</taxon>
        <taxon>Pseudomonadati</taxon>
        <taxon>Verrucomicrobiota</taxon>
        <taxon>Terrimicrobiia</taxon>
        <taxon>Terrimicrobiales</taxon>
        <taxon>Terrimicrobiaceae</taxon>
        <taxon>Terrimicrobium</taxon>
    </lineage>
</organism>
<keyword evidence="7" id="KW-0805">Transcription regulation</keyword>
<dbReference type="InterPro" id="IPR005119">
    <property type="entry name" value="LysR_subst-bd"/>
</dbReference>
<keyword evidence="5" id="KW-0678">Repressor</keyword>
<evidence type="ECO:0000256" key="2">
    <source>
        <dbReference type="ARBA" id="ARBA00009437"/>
    </source>
</evidence>
<dbReference type="Proteomes" id="UP000076023">
    <property type="component" value="Unassembled WGS sequence"/>
</dbReference>
<evidence type="ECO:0000259" key="12">
    <source>
        <dbReference type="PROSITE" id="PS50931"/>
    </source>
</evidence>
<keyword evidence="9" id="KW-0010">Activator</keyword>
<protein>
    <recommendedName>
        <fullName evidence="3">HTH-type transcriptional regulator MetR</fullName>
    </recommendedName>
</protein>
<keyword evidence="6" id="KW-0028">Amino-acid biosynthesis</keyword>
<evidence type="ECO:0000313" key="14">
    <source>
        <dbReference type="Proteomes" id="UP000076023"/>
    </source>
</evidence>
<keyword evidence="4" id="KW-0963">Cytoplasm</keyword>
<dbReference type="SUPFAM" id="SSF53850">
    <property type="entry name" value="Periplasmic binding protein-like II"/>
    <property type="match status" value="1"/>
</dbReference>
<keyword evidence="14" id="KW-1185">Reference proteome</keyword>